<sequence length="135" mass="14283">MLVMRYALCLVVLMLAACNTPSPGFRGIDPVRVKVGPSVFDVRVQDGQAEALRINSDYAPRMGPIGPRATLAIEQVSGCTVRRLGGDQAMIRASLNCGKVDAPPPVPPSYSCAVFTRPADGADGARIEEIVCDPV</sequence>
<gene>
    <name evidence="2" type="ORF">ACFTOW_09235</name>
</gene>
<keyword evidence="3" id="KW-1185">Reference proteome</keyword>
<dbReference type="PROSITE" id="PS51257">
    <property type="entry name" value="PROKAR_LIPOPROTEIN"/>
    <property type="match status" value="1"/>
</dbReference>
<organism evidence="2 3">
    <name type="scientific">Lacimonas salitolerans</name>
    <dbReference type="NCBI Taxonomy" id="1323750"/>
    <lineage>
        <taxon>Bacteria</taxon>
        <taxon>Pseudomonadati</taxon>
        <taxon>Pseudomonadota</taxon>
        <taxon>Alphaproteobacteria</taxon>
        <taxon>Rhodobacterales</taxon>
        <taxon>Paracoccaceae</taxon>
        <taxon>Lacimonas</taxon>
    </lineage>
</organism>
<accession>A0ABW4EDZ3</accession>
<evidence type="ECO:0008006" key="4">
    <source>
        <dbReference type="Google" id="ProtNLM"/>
    </source>
</evidence>
<evidence type="ECO:0000256" key="1">
    <source>
        <dbReference type="SAM" id="SignalP"/>
    </source>
</evidence>
<comment type="caution">
    <text evidence="2">The sequence shown here is derived from an EMBL/GenBank/DDBJ whole genome shotgun (WGS) entry which is preliminary data.</text>
</comment>
<name>A0ABW4EDZ3_9RHOB</name>
<reference evidence="3" key="1">
    <citation type="journal article" date="2019" name="Int. J. Syst. Evol. Microbiol.">
        <title>The Global Catalogue of Microorganisms (GCM) 10K type strain sequencing project: providing services to taxonomists for standard genome sequencing and annotation.</title>
        <authorList>
            <consortium name="The Broad Institute Genomics Platform"/>
            <consortium name="The Broad Institute Genome Sequencing Center for Infectious Disease"/>
            <person name="Wu L."/>
            <person name="Ma J."/>
        </authorList>
    </citation>
    <scope>NUCLEOTIDE SEQUENCE [LARGE SCALE GENOMIC DNA]</scope>
    <source>
        <strain evidence="3">CGMCC 1.12477</strain>
    </source>
</reference>
<dbReference type="EMBL" id="JBHUDD010000052">
    <property type="protein sequence ID" value="MFD1509583.1"/>
    <property type="molecule type" value="Genomic_DNA"/>
</dbReference>
<dbReference type="Proteomes" id="UP001597186">
    <property type="component" value="Unassembled WGS sequence"/>
</dbReference>
<keyword evidence="1" id="KW-0732">Signal</keyword>
<feature type="chain" id="PRO_5045693845" description="Lipoprotein" evidence="1">
    <location>
        <begin position="25"/>
        <end position="135"/>
    </location>
</feature>
<proteinExistence type="predicted"/>
<evidence type="ECO:0000313" key="3">
    <source>
        <dbReference type="Proteomes" id="UP001597186"/>
    </source>
</evidence>
<protein>
    <recommendedName>
        <fullName evidence="4">Lipoprotein</fullName>
    </recommendedName>
</protein>
<evidence type="ECO:0000313" key="2">
    <source>
        <dbReference type="EMBL" id="MFD1509583.1"/>
    </source>
</evidence>
<dbReference type="RefSeq" id="WP_379914893.1">
    <property type="nucleotide sequence ID" value="NZ_JBHUDD010000052.1"/>
</dbReference>
<feature type="signal peptide" evidence="1">
    <location>
        <begin position="1"/>
        <end position="24"/>
    </location>
</feature>